<keyword evidence="2" id="KW-1133">Transmembrane helix</keyword>
<dbReference type="InterPro" id="IPR050330">
    <property type="entry name" value="Bact_OuterMem_StrucFunc"/>
</dbReference>
<dbReference type="PANTHER" id="PTHR30329">
    <property type="entry name" value="STATOR ELEMENT OF FLAGELLAR MOTOR COMPLEX"/>
    <property type="match status" value="1"/>
</dbReference>
<evidence type="ECO:0000313" key="5">
    <source>
        <dbReference type="Proteomes" id="UP001598138"/>
    </source>
</evidence>
<gene>
    <name evidence="4" type="ORF">U0R10_00375</name>
</gene>
<dbReference type="InterPro" id="IPR006665">
    <property type="entry name" value="OmpA-like"/>
</dbReference>
<feature type="domain" description="OmpA-like" evidence="3">
    <location>
        <begin position="77"/>
        <end position="227"/>
    </location>
</feature>
<evidence type="ECO:0000256" key="2">
    <source>
        <dbReference type="SAM" id="Phobius"/>
    </source>
</evidence>
<keyword evidence="1 2" id="KW-0472">Membrane</keyword>
<accession>A0ABW6DC90</accession>
<keyword evidence="2" id="KW-0812">Transmembrane</keyword>
<name>A0ABW6DC90_9BACT</name>
<reference evidence="4 5" key="1">
    <citation type="submission" date="2024-03" db="EMBL/GenBank/DDBJ databases">
        <title>Aquirufa genome sequencing.</title>
        <authorList>
            <person name="Pitt A."/>
            <person name="Hahn M.W."/>
        </authorList>
    </citation>
    <scope>NUCLEOTIDE SEQUENCE [LARGE SCALE GENOMIC DNA]</scope>
    <source>
        <strain evidence="4 5">OSTEICH-129V</strain>
    </source>
</reference>
<proteinExistence type="predicted"/>
<organism evidence="4 5">
    <name type="scientific">Aquirufa avitistagni</name>
    <dbReference type="NCBI Taxonomy" id="3104728"/>
    <lineage>
        <taxon>Bacteria</taxon>
        <taxon>Pseudomonadati</taxon>
        <taxon>Bacteroidota</taxon>
        <taxon>Cytophagia</taxon>
        <taxon>Cytophagales</taxon>
        <taxon>Flectobacillaceae</taxon>
        <taxon>Aquirufa</taxon>
    </lineage>
</organism>
<feature type="transmembrane region" description="Helical" evidence="2">
    <location>
        <begin position="12"/>
        <end position="33"/>
    </location>
</feature>
<keyword evidence="5" id="KW-1185">Reference proteome</keyword>
<dbReference type="SUPFAM" id="SSF103088">
    <property type="entry name" value="OmpA-like"/>
    <property type="match status" value="1"/>
</dbReference>
<dbReference type="Gene3D" id="3.30.1330.60">
    <property type="entry name" value="OmpA-like domain"/>
    <property type="match status" value="1"/>
</dbReference>
<protein>
    <recommendedName>
        <fullName evidence="3">OmpA-like domain-containing protein</fullName>
    </recommendedName>
</protein>
<dbReference type="InterPro" id="IPR036737">
    <property type="entry name" value="OmpA-like_sf"/>
</dbReference>
<evidence type="ECO:0000256" key="1">
    <source>
        <dbReference type="PROSITE-ProRule" id="PRU00473"/>
    </source>
</evidence>
<dbReference type="PANTHER" id="PTHR30329:SF21">
    <property type="entry name" value="LIPOPROTEIN YIAD-RELATED"/>
    <property type="match status" value="1"/>
</dbReference>
<dbReference type="Proteomes" id="UP001598138">
    <property type="component" value="Unassembled WGS sequence"/>
</dbReference>
<dbReference type="RefSeq" id="WP_377981693.1">
    <property type="nucleotide sequence ID" value="NZ_JBBKXZ010000001.1"/>
</dbReference>
<dbReference type="EMBL" id="JBBKXZ010000001">
    <property type="protein sequence ID" value="MFD3393063.1"/>
    <property type="molecule type" value="Genomic_DNA"/>
</dbReference>
<sequence>MRLKKKEDFWIPYADLMTVLMAIFLFIAIAFMAKIQIQNKSKNKIIEDYEKSKKDIYNDLNTIFKNDFKRWNLELDKDLSIRFSDPKILFESEQAVLPAKFKLILNDFFPKFLIVINNKKYRDKIQEVRIEGHTDDLPIVRNTIDPYIDNMTLSQARARNVLFHFRRRPEYLRLPLEDRKYLSFVLTANGLSYGRTLDNKKQFSYQTKRSINRDFSRRVEFKIVTSSEQIIKDLASQLE</sequence>
<evidence type="ECO:0000313" key="4">
    <source>
        <dbReference type="EMBL" id="MFD3393063.1"/>
    </source>
</evidence>
<comment type="caution">
    <text evidence="4">The sequence shown here is derived from an EMBL/GenBank/DDBJ whole genome shotgun (WGS) entry which is preliminary data.</text>
</comment>
<dbReference type="PROSITE" id="PS51123">
    <property type="entry name" value="OMPA_2"/>
    <property type="match status" value="1"/>
</dbReference>
<evidence type="ECO:0000259" key="3">
    <source>
        <dbReference type="PROSITE" id="PS51123"/>
    </source>
</evidence>